<evidence type="ECO:0000313" key="4">
    <source>
        <dbReference type="EMBL" id="KZL19543.1"/>
    </source>
</evidence>
<dbReference type="PANTHER" id="PTHR30349:SF88">
    <property type="entry name" value="BLL1584 PROTEIN"/>
    <property type="match status" value="1"/>
</dbReference>
<accession>A0A165Z637</accession>
<dbReference type="RefSeq" id="WP_068005044.1">
    <property type="nucleotide sequence ID" value="NZ_FOFM01000002.1"/>
</dbReference>
<keyword evidence="1" id="KW-0229">DNA integration</keyword>
<dbReference type="GO" id="GO:0003677">
    <property type="term" value="F:DNA binding"/>
    <property type="evidence" value="ECO:0007669"/>
    <property type="project" value="InterPro"/>
</dbReference>
<evidence type="ECO:0000313" key="5">
    <source>
        <dbReference type="Proteomes" id="UP000076577"/>
    </source>
</evidence>
<keyword evidence="2" id="KW-0233">DNA recombination</keyword>
<keyword evidence="5" id="KW-1185">Reference proteome</keyword>
<dbReference type="Proteomes" id="UP000076577">
    <property type="component" value="Unassembled WGS sequence"/>
</dbReference>
<dbReference type="GO" id="GO:0015074">
    <property type="term" value="P:DNA integration"/>
    <property type="evidence" value="ECO:0007669"/>
    <property type="project" value="UniProtKB-KW"/>
</dbReference>
<dbReference type="PANTHER" id="PTHR30349">
    <property type="entry name" value="PHAGE INTEGRASE-RELATED"/>
    <property type="match status" value="1"/>
</dbReference>
<sequence length="354" mass="40863">MHGKIINPYLERDRKSPKTGNWYIFWTEQGKGSRERSTRTKDRKAADLIFAEWKIRNYSRGDALPCSEVLITDVIAKYLTRLGDVAEKDATKKAGFERAQYAAIPLTKYWEGRFVSEIDEESCEEFVQWRQSANETIRRDLGVLRAAINKSVGKLLTSNVEVYLPPKEEGRTRFLTFREAKALLRAIQNRPKSGEHLELYYKIAVLTGKRKEAILSLKWSDIDFVSNYIDWNPVGRRRTTKRRPKNKIPKRLRKYLIARRKKYPDDEYVITYQGKPIKDVRKGFAAAVKEAFGGEDGDETIVPHTLRHTCATWLMQKGVDHHVAAGFLGMSVETLIRVYGHHHPDFEKGAAEAF</sequence>
<name>A0A165Z637_9HYPH</name>
<dbReference type="InterPro" id="IPR050090">
    <property type="entry name" value="Tyrosine_recombinase_XerCD"/>
</dbReference>
<evidence type="ECO:0000259" key="3">
    <source>
        <dbReference type="PROSITE" id="PS51898"/>
    </source>
</evidence>
<reference evidence="4 5" key="1">
    <citation type="journal article" date="2016" name="Front. Microbiol.">
        <title>Comparative Genomic Analysis Reveals a Diverse Repertoire of Genes Involved in Prokaryote-Eukaryote Interactions within the Pseudovibrio Genus.</title>
        <authorList>
            <person name="Romano S."/>
            <person name="Fernandez-Guerra A."/>
            <person name="Reen F.J."/>
            <person name="Glockner F.O."/>
            <person name="Crowley S.P."/>
            <person name="O'Sullivan O."/>
            <person name="Cotter P.D."/>
            <person name="Adams C."/>
            <person name="Dobson A.D."/>
            <person name="O'Gara F."/>
        </authorList>
    </citation>
    <scope>NUCLEOTIDE SEQUENCE [LARGE SCALE GENOMIC DNA]</scope>
    <source>
        <strain evidence="4 5">Ad2</strain>
    </source>
</reference>
<evidence type="ECO:0000256" key="2">
    <source>
        <dbReference type="ARBA" id="ARBA00023172"/>
    </source>
</evidence>
<comment type="caution">
    <text evidence="4">The sequence shown here is derived from an EMBL/GenBank/DDBJ whole genome shotgun (WGS) entry which is preliminary data.</text>
</comment>
<dbReference type="InterPro" id="IPR013762">
    <property type="entry name" value="Integrase-like_cat_sf"/>
</dbReference>
<dbReference type="GO" id="GO:0006310">
    <property type="term" value="P:DNA recombination"/>
    <property type="evidence" value="ECO:0007669"/>
    <property type="project" value="UniProtKB-KW"/>
</dbReference>
<dbReference type="Gene3D" id="1.10.443.10">
    <property type="entry name" value="Intergrase catalytic core"/>
    <property type="match status" value="1"/>
</dbReference>
<dbReference type="InterPro" id="IPR002104">
    <property type="entry name" value="Integrase_catalytic"/>
</dbReference>
<dbReference type="STRING" id="989403.SAMN05421798_102382"/>
<dbReference type="PATRIC" id="fig|989403.3.peg.1950"/>
<dbReference type="InterPro" id="IPR011010">
    <property type="entry name" value="DNA_brk_join_enz"/>
</dbReference>
<dbReference type="PROSITE" id="PS51898">
    <property type="entry name" value="TYR_RECOMBINASE"/>
    <property type="match status" value="1"/>
</dbReference>
<proteinExistence type="predicted"/>
<dbReference type="EMBL" id="LMCB01000013">
    <property type="protein sequence ID" value="KZL19543.1"/>
    <property type="molecule type" value="Genomic_DNA"/>
</dbReference>
<evidence type="ECO:0000256" key="1">
    <source>
        <dbReference type="ARBA" id="ARBA00022908"/>
    </source>
</evidence>
<dbReference type="Pfam" id="PF00589">
    <property type="entry name" value="Phage_integrase"/>
    <property type="match status" value="1"/>
</dbReference>
<gene>
    <name evidence="4" type="primary">xerC_3</name>
    <name evidence="4" type="ORF">PsAD2_01821</name>
</gene>
<dbReference type="CDD" id="cd00796">
    <property type="entry name" value="INT_Rci_Hp1_C"/>
    <property type="match status" value="1"/>
</dbReference>
<dbReference type="SUPFAM" id="SSF56349">
    <property type="entry name" value="DNA breaking-rejoining enzymes"/>
    <property type="match status" value="1"/>
</dbReference>
<dbReference type="OrthoDB" id="9808346at2"/>
<feature type="domain" description="Tyr recombinase" evidence="3">
    <location>
        <begin position="170"/>
        <end position="354"/>
    </location>
</feature>
<organism evidence="4 5">
    <name type="scientific">Pseudovibrio axinellae</name>
    <dbReference type="NCBI Taxonomy" id="989403"/>
    <lineage>
        <taxon>Bacteria</taxon>
        <taxon>Pseudomonadati</taxon>
        <taxon>Pseudomonadota</taxon>
        <taxon>Alphaproteobacteria</taxon>
        <taxon>Hyphomicrobiales</taxon>
        <taxon>Stappiaceae</taxon>
        <taxon>Pseudovibrio</taxon>
    </lineage>
</organism>
<protein>
    <submittedName>
        <fullName evidence="4">Tyrosine recombinase XerC</fullName>
    </submittedName>
</protein>
<dbReference type="AlphaFoldDB" id="A0A165Z637"/>